<name>A0ABV8MLC6_9NEIS</name>
<evidence type="ECO:0000313" key="2">
    <source>
        <dbReference type="Proteomes" id="UP001595791"/>
    </source>
</evidence>
<protein>
    <submittedName>
        <fullName evidence="1">Uncharacterized protein</fullName>
    </submittedName>
</protein>
<reference evidence="2" key="1">
    <citation type="journal article" date="2019" name="Int. J. Syst. Evol. Microbiol.">
        <title>The Global Catalogue of Microorganisms (GCM) 10K type strain sequencing project: providing services to taxonomists for standard genome sequencing and annotation.</title>
        <authorList>
            <consortium name="The Broad Institute Genomics Platform"/>
            <consortium name="The Broad Institute Genome Sequencing Center for Infectious Disease"/>
            <person name="Wu L."/>
            <person name="Ma J."/>
        </authorList>
    </citation>
    <scope>NUCLEOTIDE SEQUENCE [LARGE SCALE GENOMIC DNA]</scope>
    <source>
        <strain evidence="2">LMG 29894</strain>
    </source>
</reference>
<gene>
    <name evidence="1" type="ORF">ACFOW7_00800</name>
</gene>
<accession>A0ABV8MLC6</accession>
<keyword evidence="2" id="KW-1185">Reference proteome</keyword>
<dbReference type="Proteomes" id="UP001595791">
    <property type="component" value="Unassembled WGS sequence"/>
</dbReference>
<organism evidence="1 2">
    <name type="scientific">Chitinimonas lacunae</name>
    <dbReference type="NCBI Taxonomy" id="1963018"/>
    <lineage>
        <taxon>Bacteria</taxon>
        <taxon>Pseudomonadati</taxon>
        <taxon>Pseudomonadota</taxon>
        <taxon>Betaproteobacteria</taxon>
        <taxon>Neisseriales</taxon>
        <taxon>Chitinibacteraceae</taxon>
        <taxon>Chitinimonas</taxon>
    </lineage>
</organism>
<sequence>MPIDADGPRAVLHGHCRIEEAETLLDWALRHPEGEADLSQCRHLHSAVLQTLLAIRPRRIVPPQEPWLAALLAGHSPLIEETPPCNPSC</sequence>
<evidence type="ECO:0000313" key="1">
    <source>
        <dbReference type="EMBL" id="MFC4157883.1"/>
    </source>
</evidence>
<proteinExistence type="predicted"/>
<dbReference type="RefSeq" id="WP_378159995.1">
    <property type="nucleotide sequence ID" value="NZ_JBHSBU010000001.1"/>
</dbReference>
<dbReference type="EMBL" id="JBHSBU010000001">
    <property type="protein sequence ID" value="MFC4157883.1"/>
    <property type="molecule type" value="Genomic_DNA"/>
</dbReference>
<comment type="caution">
    <text evidence="1">The sequence shown here is derived from an EMBL/GenBank/DDBJ whole genome shotgun (WGS) entry which is preliminary data.</text>
</comment>